<accession>A0AA38SJF5</accession>
<gene>
    <name evidence="4" type="ORF">OSB04_030028</name>
</gene>
<keyword evidence="5" id="KW-1185">Reference proteome</keyword>
<sequence>MSRASYHLCKLIETVAVDYPFDCSGGMPENNICPTMDGFFNLFSVGQKTSPLGALFLVTWEIEKAQKGIGVALALFIAKDKESSPLVSISLPHLKVISELTVDWVLHELNLLEVDFLMKNSASDMIEKDLHLDCISLLAPLLFCIKDDRVAVSAVLNKDGEGVSSTELSALNVLIKACERSKQMDAIVYLRCHRRKLRLLMSATGVEECFGSQKLSTFSKPKVLAAFETELTENSSTVLHPLLSEEVKAISQCTLEMRNSFSPCGSIVCSGSGFAAAAAAPVSLRLFTISSWSFRLKIIDSIPNKMFMWVFTWVFKMNGSVVPMRIIGDIQSMLLAVMCHIASICFSKKSLGADDVDDKESRTKNAVFSVDSAIAFFRLQHLNPHVPVKTHYGLCCASGDGEEDGTFLRLAITHLMYLDMKLKLTSINKGSDSTQCDEQVSQDGYNKRSGNVSNESEFDKLNLEVGPSDMGYDADATGIVTNNGNSSTKDTGKENAAVECCEFTRHSSNGMFHKGEESRSQVLESGKQLTEEEKEDLEIKIDAALV</sequence>
<dbReference type="PANTHER" id="PTHR15502">
    <property type="entry name" value="CALCINEURIN-BINDING PROTEIN CABIN 1-RELATED"/>
    <property type="match status" value="1"/>
</dbReference>
<proteinExistence type="predicted"/>
<evidence type="ECO:0000256" key="1">
    <source>
        <dbReference type="ARBA" id="ARBA00004123"/>
    </source>
</evidence>
<dbReference type="GO" id="GO:0005634">
    <property type="term" value="C:nucleus"/>
    <property type="evidence" value="ECO:0007669"/>
    <property type="project" value="UniProtKB-SubCell"/>
</dbReference>
<comment type="subcellular location">
    <subcellularLocation>
        <location evidence="1">Nucleus</location>
    </subcellularLocation>
</comment>
<dbReference type="InterPro" id="IPR033053">
    <property type="entry name" value="Hir3/CABIN1"/>
</dbReference>
<feature type="region of interest" description="Disordered" evidence="3">
    <location>
        <begin position="429"/>
        <end position="453"/>
    </location>
</feature>
<evidence type="ECO:0000313" key="5">
    <source>
        <dbReference type="Proteomes" id="UP001172457"/>
    </source>
</evidence>
<dbReference type="GO" id="GO:0006325">
    <property type="term" value="P:chromatin organization"/>
    <property type="evidence" value="ECO:0007669"/>
    <property type="project" value="InterPro"/>
</dbReference>
<evidence type="ECO:0000256" key="3">
    <source>
        <dbReference type="SAM" id="MobiDB-lite"/>
    </source>
</evidence>
<organism evidence="4 5">
    <name type="scientific">Centaurea solstitialis</name>
    <name type="common">yellow star-thistle</name>
    <dbReference type="NCBI Taxonomy" id="347529"/>
    <lineage>
        <taxon>Eukaryota</taxon>
        <taxon>Viridiplantae</taxon>
        <taxon>Streptophyta</taxon>
        <taxon>Embryophyta</taxon>
        <taxon>Tracheophyta</taxon>
        <taxon>Spermatophyta</taxon>
        <taxon>Magnoliopsida</taxon>
        <taxon>eudicotyledons</taxon>
        <taxon>Gunneridae</taxon>
        <taxon>Pentapetalae</taxon>
        <taxon>asterids</taxon>
        <taxon>campanulids</taxon>
        <taxon>Asterales</taxon>
        <taxon>Asteraceae</taxon>
        <taxon>Carduoideae</taxon>
        <taxon>Cardueae</taxon>
        <taxon>Centaureinae</taxon>
        <taxon>Centaurea</taxon>
    </lineage>
</organism>
<dbReference type="GO" id="GO:0031491">
    <property type="term" value="F:nucleosome binding"/>
    <property type="evidence" value="ECO:0007669"/>
    <property type="project" value="TreeGrafter"/>
</dbReference>
<reference evidence="4" key="1">
    <citation type="submission" date="2023-03" db="EMBL/GenBank/DDBJ databases">
        <title>Chromosome-scale reference genome and RAD-based genetic map of yellow starthistle (Centaurea solstitialis) reveal putative structural variation and QTLs associated with invader traits.</title>
        <authorList>
            <person name="Reatini B."/>
            <person name="Cang F.A."/>
            <person name="Jiang Q."/>
            <person name="Mckibben M.T.W."/>
            <person name="Barker M.S."/>
            <person name="Rieseberg L.H."/>
            <person name="Dlugosch K.M."/>
        </authorList>
    </citation>
    <scope>NUCLEOTIDE SEQUENCE</scope>
    <source>
        <strain evidence="4">CAN-66</strain>
        <tissue evidence="4">Leaf</tissue>
    </source>
</reference>
<comment type="caution">
    <text evidence="4">The sequence shown here is derived from an EMBL/GenBank/DDBJ whole genome shotgun (WGS) entry which is preliminary data.</text>
</comment>
<protein>
    <submittedName>
        <fullName evidence="4">Uncharacterized protein</fullName>
    </submittedName>
</protein>
<evidence type="ECO:0000256" key="2">
    <source>
        <dbReference type="ARBA" id="ARBA00023242"/>
    </source>
</evidence>
<dbReference type="Proteomes" id="UP001172457">
    <property type="component" value="Chromosome 8"/>
</dbReference>
<dbReference type="EMBL" id="JARYMX010000008">
    <property type="protein sequence ID" value="KAJ9537295.1"/>
    <property type="molecule type" value="Genomic_DNA"/>
</dbReference>
<dbReference type="AlphaFoldDB" id="A0AA38SJF5"/>
<dbReference type="PANTHER" id="PTHR15502:SF7">
    <property type="entry name" value="CALCINEURIN-BINDING PROTEIN CABIN-1"/>
    <property type="match status" value="1"/>
</dbReference>
<evidence type="ECO:0000313" key="4">
    <source>
        <dbReference type="EMBL" id="KAJ9537295.1"/>
    </source>
</evidence>
<keyword evidence="2" id="KW-0539">Nucleus</keyword>
<name>A0AA38SJF5_9ASTR</name>